<keyword evidence="4" id="KW-1185">Reference proteome</keyword>
<organism evidence="3 4">
    <name type="scientific">Ramazzottius varieornatus</name>
    <name type="common">Water bear</name>
    <name type="synonym">Tardigrade</name>
    <dbReference type="NCBI Taxonomy" id="947166"/>
    <lineage>
        <taxon>Eukaryota</taxon>
        <taxon>Metazoa</taxon>
        <taxon>Ecdysozoa</taxon>
        <taxon>Tardigrada</taxon>
        <taxon>Eutardigrada</taxon>
        <taxon>Parachela</taxon>
        <taxon>Hypsibioidea</taxon>
        <taxon>Ramazzottiidae</taxon>
        <taxon>Ramazzottius</taxon>
    </lineage>
</organism>
<evidence type="ECO:0000313" key="3">
    <source>
        <dbReference type="EMBL" id="GAV07208.1"/>
    </source>
</evidence>
<gene>
    <name evidence="3" type="primary">RvY_17078-1</name>
    <name evidence="3" type="synonym">RvY_17078.1</name>
    <name evidence="3" type="ORF">RvY_17078</name>
</gene>
<evidence type="ECO:0000313" key="4">
    <source>
        <dbReference type="Proteomes" id="UP000186922"/>
    </source>
</evidence>
<feature type="chain" id="PRO_5012610723" description="Secreted protein" evidence="2">
    <location>
        <begin position="16"/>
        <end position="69"/>
    </location>
</feature>
<dbReference type="EMBL" id="BDGG01000014">
    <property type="protein sequence ID" value="GAV07208.1"/>
    <property type="molecule type" value="Genomic_DNA"/>
</dbReference>
<comment type="caution">
    <text evidence="3">The sequence shown here is derived from an EMBL/GenBank/DDBJ whole genome shotgun (WGS) entry which is preliminary data.</text>
</comment>
<name>A0A1D1W4W6_RAMVA</name>
<dbReference type="Proteomes" id="UP000186922">
    <property type="component" value="Unassembled WGS sequence"/>
</dbReference>
<feature type="compositionally biased region" description="Polar residues" evidence="1">
    <location>
        <begin position="49"/>
        <end position="60"/>
    </location>
</feature>
<keyword evidence="2" id="KW-0732">Signal</keyword>
<sequence>MALLEMHLLTAAASSTSDMQRCPPYNICASLALGNLVVCGLEQADGRQPPTTTTTMSCPNSLPAAKSQA</sequence>
<evidence type="ECO:0000256" key="2">
    <source>
        <dbReference type="SAM" id="SignalP"/>
    </source>
</evidence>
<evidence type="ECO:0008006" key="5">
    <source>
        <dbReference type="Google" id="ProtNLM"/>
    </source>
</evidence>
<accession>A0A1D1W4W6</accession>
<reference evidence="3 4" key="1">
    <citation type="journal article" date="2016" name="Nat. Commun.">
        <title>Extremotolerant tardigrade genome and improved radiotolerance of human cultured cells by tardigrade-unique protein.</title>
        <authorList>
            <person name="Hashimoto T."/>
            <person name="Horikawa D.D."/>
            <person name="Saito Y."/>
            <person name="Kuwahara H."/>
            <person name="Kozuka-Hata H."/>
            <person name="Shin-I T."/>
            <person name="Minakuchi Y."/>
            <person name="Ohishi K."/>
            <person name="Motoyama A."/>
            <person name="Aizu T."/>
            <person name="Enomoto A."/>
            <person name="Kondo K."/>
            <person name="Tanaka S."/>
            <person name="Hara Y."/>
            <person name="Koshikawa S."/>
            <person name="Sagara H."/>
            <person name="Miura T."/>
            <person name="Yokobori S."/>
            <person name="Miyagawa K."/>
            <person name="Suzuki Y."/>
            <person name="Kubo T."/>
            <person name="Oyama M."/>
            <person name="Kohara Y."/>
            <person name="Fujiyama A."/>
            <person name="Arakawa K."/>
            <person name="Katayama T."/>
            <person name="Toyoda A."/>
            <person name="Kunieda T."/>
        </authorList>
    </citation>
    <scope>NUCLEOTIDE SEQUENCE [LARGE SCALE GENOMIC DNA]</scope>
    <source>
        <strain evidence="3 4">YOKOZUNA-1</strain>
    </source>
</reference>
<feature type="region of interest" description="Disordered" evidence="1">
    <location>
        <begin position="47"/>
        <end position="69"/>
    </location>
</feature>
<dbReference type="AlphaFoldDB" id="A0A1D1W4W6"/>
<protein>
    <recommendedName>
        <fullName evidence="5">Secreted protein</fullName>
    </recommendedName>
</protein>
<feature type="signal peptide" evidence="2">
    <location>
        <begin position="1"/>
        <end position="15"/>
    </location>
</feature>
<evidence type="ECO:0000256" key="1">
    <source>
        <dbReference type="SAM" id="MobiDB-lite"/>
    </source>
</evidence>
<proteinExistence type="predicted"/>